<comment type="caution">
    <text evidence="1">The sequence shown here is derived from an EMBL/GenBank/DDBJ whole genome shotgun (WGS) entry which is preliminary data.</text>
</comment>
<sequence>MGDSNKDLLNLEKNNLSSSTIESKLIVCQNNEFRQTQNPKPKPHNGMPFTSSVPKSQVLGKAKDFLGIFSEANKRLQDDAKDNAKEYDIEALTGTESEYIEMDLMLGIADLHTPEAVAAAESAIAGYQPVISLAASSSSDDSSSDASSDDDDDSDDEDDDSNDNDNDETNGGYVDGDRLACSHTKTKRLKPLDGDLSTKPSGNSSSKEPPKIVELP</sequence>
<accession>A0ACB7X612</accession>
<evidence type="ECO:0000313" key="2">
    <source>
        <dbReference type="Proteomes" id="UP000828048"/>
    </source>
</evidence>
<proteinExistence type="predicted"/>
<dbReference type="EMBL" id="CM037152">
    <property type="protein sequence ID" value="KAH7836162.1"/>
    <property type="molecule type" value="Genomic_DNA"/>
</dbReference>
<reference evidence="1 2" key="1">
    <citation type="journal article" date="2021" name="Hortic Res">
        <title>High-quality reference genome and annotation aids understanding of berry development for evergreen blueberry (Vaccinium darrowii).</title>
        <authorList>
            <person name="Yu J."/>
            <person name="Hulse-Kemp A.M."/>
            <person name="Babiker E."/>
            <person name="Staton M."/>
        </authorList>
    </citation>
    <scope>NUCLEOTIDE SEQUENCE [LARGE SCALE GENOMIC DNA]</scope>
    <source>
        <strain evidence="2">cv. NJ 8807/NJ 8810</strain>
        <tissue evidence="1">Young leaf</tissue>
    </source>
</reference>
<gene>
    <name evidence="1" type="ORF">Vadar_033257</name>
</gene>
<organism evidence="1 2">
    <name type="scientific">Vaccinium darrowii</name>
    <dbReference type="NCBI Taxonomy" id="229202"/>
    <lineage>
        <taxon>Eukaryota</taxon>
        <taxon>Viridiplantae</taxon>
        <taxon>Streptophyta</taxon>
        <taxon>Embryophyta</taxon>
        <taxon>Tracheophyta</taxon>
        <taxon>Spermatophyta</taxon>
        <taxon>Magnoliopsida</taxon>
        <taxon>eudicotyledons</taxon>
        <taxon>Gunneridae</taxon>
        <taxon>Pentapetalae</taxon>
        <taxon>asterids</taxon>
        <taxon>Ericales</taxon>
        <taxon>Ericaceae</taxon>
        <taxon>Vaccinioideae</taxon>
        <taxon>Vaccinieae</taxon>
        <taxon>Vaccinium</taxon>
    </lineage>
</organism>
<protein>
    <submittedName>
        <fullName evidence="1">Uncharacterized protein</fullName>
    </submittedName>
</protein>
<dbReference type="Proteomes" id="UP000828048">
    <property type="component" value="Chromosome 2"/>
</dbReference>
<keyword evidence="2" id="KW-1185">Reference proteome</keyword>
<evidence type="ECO:0000313" key="1">
    <source>
        <dbReference type="EMBL" id="KAH7836162.1"/>
    </source>
</evidence>
<name>A0ACB7X612_9ERIC</name>